<evidence type="ECO:0000313" key="3">
    <source>
        <dbReference type="Proteomes" id="UP001459277"/>
    </source>
</evidence>
<gene>
    <name evidence="2" type="ORF">SO802_008424</name>
</gene>
<comment type="caution">
    <text evidence="2">The sequence shown here is derived from an EMBL/GenBank/DDBJ whole genome shotgun (WGS) entry which is preliminary data.</text>
</comment>
<name>A0AAW2D8K0_9ROSI</name>
<feature type="region of interest" description="Disordered" evidence="1">
    <location>
        <begin position="87"/>
        <end position="111"/>
    </location>
</feature>
<accession>A0AAW2D8K0</accession>
<dbReference type="EMBL" id="JAZDWU010000003">
    <property type="protein sequence ID" value="KAL0006922.1"/>
    <property type="molecule type" value="Genomic_DNA"/>
</dbReference>
<keyword evidence="3" id="KW-1185">Reference proteome</keyword>
<proteinExistence type="predicted"/>
<dbReference type="Proteomes" id="UP001459277">
    <property type="component" value="Unassembled WGS sequence"/>
</dbReference>
<evidence type="ECO:0000313" key="2">
    <source>
        <dbReference type="EMBL" id="KAL0006922.1"/>
    </source>
</evidence>
<evidence type="ECO:0000256" key="1">
    <source>
        <dbReference type="SAM" id="MobiDB-lite"/>
    </source>
</evidence>
<feature type="compositionally biased region" description="Basic and acidic residues" evidence="1">
    <location>
        <begin position="89"/>
        <end position="105"/>
    </location>
</feature>
<feature type="non-terminal residue" evidence="2">
    <location>
        <position position="117"/>
    </location>
</feature>
<reference evidence="2 3" key="1">
    <citation type="submission" date="2024-01" db="EMBL/GenBank/DDBJ databases">
        <title>A telomere-to-telomere, gap-free genome of sweet tea (Lithocarpus litseifolius).</title>
        <authorList>
            <person name="Zhou J."/>
        </authorList>
    </citation>
    <scope>NUCLEOTIDE SEQUENCE [LARGE SCALE GENOMIC DNA]</scope>
    <source>
        <strain evidence="2">Zhou-2022a</strain>
        <tissue evidence="2">Leaf</tissue>
    </source>
</reference>
<organism evidence="2 3">
    <name type="scientific">Lithocarpus litseifolius</name>
    <dbReference type="NCBI Taxonomy" id="425828"/>
    <lineage>
        <taxon>Eukaryota</taxon>
        <taxon>Viridiplantae</taxon>
        <taxon>Streptophyta</taxon>
        <taxon>Embryophyta</taxon>
        <taxon>Tracheophyta</taxon>
        <taxon>Spermatophyta</taxon>
        <taxon>Magnoliopsida</taxon>
        <taxon>eudicotyledons</taxon>
        <taxon>Gunneridae</taxon>
        <taxon>Pentapetalae</taxon>
        <taxon>rosids</taxon>
        <taxon>fabids</taxon>
        <taxon>Fagales</taxon>
        <taxon>Fagaceae</taxon>
        <taxon>Lithocarpus</taxon>
    </lineage>
</organism>
<protein>
    <submittedName>
        <fullName evidence="2">Uncharacterized protein</fullName>
    </submittedName>
</protein>
<sequence>MLWKMMISGNAQIDRIAFNKMPEQNVISAKDHTLQGYSRIVTCATDEQGFHNGNMKGGPEGEGRLDCNSQIFFSVCTCLICKADSTSADLKRDGSRQSGLREQKPKQISTCVYVNKK</sequence>
<dbReference type="AlphaFoldDB" id="A0AAW2D8K0"/>